<accession>A0A7G9GUE2</accession>
<organism evidence="1 2">
    <name type="scientific">Fusobacterium hominis</name>
    <dbReference type="NCBI Taxonomy" id="2764326"/>
    <lineage>
        <taxon>Bacteria</taxon>
        <taxon>Fusobacteriati</taxon>
        <taxon>Fusobacteriota</taxon>
        <taxon>Fusobacteriia</taxon>
        <taxon>Fusobacteriales</taxon>
        <taxon>Fusobacteriaceae</taxon>
        <taxon>Fusobacterium</taxon>
    </lineage>
</organism>
<reference evidence="1 2" key="1">
    <citation type="submission" date="2020-08" db="EMBL/GenBank/DDBJ databases">
        <authorList>
            <person name="Liu C."/>
            <person name="Sun Q."/>
        </authorList>
    </citation>
    <scope>NUCLEOTIDE SEQUENCE [LARGE SCALE GENOMIC DNA]</scope>
    <source>
        <strain evidence="1 2">NSJ-57</strain>
    </source>
</reference>
<dbReference type="EMBL" id="CP060637">
    <property type="protein sequence ID" value="QNM14424.1"/>
    <property type="molecule type" value="Genomic_DNA"/>
</dbReference>
<dbReference type="InterPro" id="IPR036514">
    <property type="entry name" value="SGNH_hydro_sf"/>
</dbReference>
<evidence type="ECO:0000313" key="1">
    <source>
        <dbReference type="EMBL" id="QNM14424.1"/>
    </source>
</evidence>
<dbReference type="RefSeq" id="WP_101473980.1">
    <property type="nucleotide sequence ID" value="NZ_CP060637.1"/>
</dbReference>
<protein>
    <submittedName>
        <fullName evidence="1">SGNH/GDSL hydrolase family protein</fullName>
    </submittedName>
</protein>
<dbReference type="AlphaFoldDB" id="A0A7G9GUE2"/>
<sequence>MKVLFIGNSHTFFNDMPYLFKQICLENNINVDVTMLARGYKGLDYHCREPETRFNILYGNYDYIILQHLQSGFDKDVLFKSAEIIKKIADSRTNSKILLYMTWTLKSERDKQLDMTNGYIEAGHKLNVPIIPVGVAWWRYFDMYPNNNLYFKDDKHASPLGSTLVAYTIFYSIFGYPAKTQNKDYAAMNDIISECIKNYKKD</sequence>
<dbReference type="Gene3D" id="3.40.50.1110">
    <property type="entry name" value="SGNH hydrolase"/>
    <property type="match status" value="1"/>
</dbReference>
<keyword evidence="1" id="KW-0378">Hydrolase</keyword>
<keyword evidence="2" id="KW-1185">Reference proteome</keyword>
<dbReference type="SUPFAM" id="SSF52266">
    <property type="entry name" value="SGNH hydrolase"/>
    <property type="match status" value="1"/>
</dbReference>
<dbReference type="KEGG" id="fho:H9Q81_05390"/>
<evidence type="ECO:0000313" key="2">
    <source>
        <dbReference type="Proteomes" id="UP000515913"/>
    </source>
</evidence>
<proteinExistence type="predicted"/>
<gene>
    <name evidence="1" type="ORF">H9Q81_05390</name>
</gene>
<dbReference type="Proteomes" id="UP000515913">
    <property type="component" value="Chromosome"/>
</dbReference>
<dbReference type="GO" id="GO:0016787">
    <property type="term" value="F:hydrolase activity"/>
    <property type="evidence" value="ECO:0007669"/>
    <property type="project" value="UniProtKB-KW"/>
</dbReference>
<name>A0A7G9GUE2_9FUSO</name>